<name>A0A395JP35_9GAMM</name>
<protein>
    <submittedName>
        <fullName evidence="1">Uncharacterized protein</fullName>
    </submittedName>
</protein>
<dbReference type="AlphaFoldDB" id="A0A395JP35"/>
<gene>
    <name evidence="1" type="ORF">DFR28_102754</name>
</gene>
<keyword evidence="2" id="KW-1185">Reference proteome</keyword>
<accession>A0A395JP35</accession>
<dbReference type="Proteomes" id="UP000253083">
    <property type="component" value="Unassembled WGS sequence"/>
</dbReference>
<organism evidence="1 2">
    <name type="scientific">Arenicella xantha</name>
    <dbReference type="NCBI Taxonomy" id="644221"/>
    <lineage>
        <taxon>Bacteria</taxon>
        <taxon>Pseudomonadati</taxon>
        <taxon>Pseudomonadota</taxon>
        <taxon>Gammaproteobacteria</taxon>
        <taxon>Arenicellales</taxon>
        <taxon>Arenicellaceae</taxon>
        <taxon>Arenicella</taxon>
    </lineage>
</organism>
<dbReference type="InParanoid" id="A0A395JP35"/>
<proteinExistence type="predicted"/>
<comment type="caution">
    <text evidence="1">The sequence shown here is derived from an EMBL/GenBank/DDBJ whole genome shotgun (WGS) entry which is preliminary data.</text>
</comment>
<dbReference type="EMBL" id="QNRT01000002">
    <property type="protein sequence ID" value="RBP51334.1"/>
    <property type="molecule type" value="Genomic_DNA"/>
</dbReference>
<reference evidence="1 2" key="1">
    <citation type="submission" date="2018-06" db="EMBL/GenBank/DDBJ databases">
        <title>Genomic Encyclopedia of Type Strains, Phase IV (KMG-IV): sequencing the most valuable type-strain genomes for metagenomic binning, comparative biology and taxonomic classification.</title>
        <authorList>
            <person name="Goeker M."/>
        </authorList>
    </citation>
    <scope>NUCLEOTIDE SEQUENCE [LARGE SCALE GENOMIC DNA]</scope>
    <source>
        <strain evidence="1 2">DSM 24032</strain>
    </source>
</reference>
<dbReference type="RefSeq" id="WP_113954109.1">
    <property type="nucleotide sequence ID" value="NZ_QNRT01000002.1"/>
</dbReference>
<evidence type="ECO:0000313" key="2">
    <source>
        <dbReference type="Proteomes" id="UP000253083"/>
    </source>
</evidence>
<evidence type="ECO:0000313" key="1">
    <source>
        <dbReference type="EMBL" id="RBP51334.1"/>
    </source>
</evidence>
<sequence length="579" mass="65446">MSEQQFLIMVAGHDYNNHCHRAQKRNGVLAGTTRYEDLCQRRLEAIIRYPKEYGYAGLKMGSKVTAIVLRFTSVDTTLEKTGRQIVRQEFTVSTTTSVPKVTDDSWNAYPGAVNITGMIADDYDWTSDSKSASNCFDRTVAATESIHSSRISVLHLYWVIHQQRLEWVNSSSKPVIFEVSIFSHSYSIGPVLTNTSIREKYKDADSRDPKDLDARSGLDMVSAEKEGQLFSDLVLGAFSSRGWPSTNKYDKVETVFTNHRRLRGTGTVEGDPSLINSSYWQPFSPESTFRIWGCNVAKSYRRVIELWLRSKHKPDYGYDSLKIKQGLSSEKSDLRAYRKLDFSSEFLWKKMNAKSELAALIKSFPNKPVSGKKVTEQDYQKWADSLSSVVGAGILAILTRGIVESIRHELYANASNKEKSAWAKPSDIPMVTLAPEVYRKLKRKSGKLTAYVSAFGIQCVTLDRSQYGLAVAVAFGINVRMAPIGGEGLYQEERVKPKLTGLRAKYPIHEVPIGIKVKGGFNRYRYEFKYARTGAKGKYSEAYGSILEFYRQHLSVDYDEDGYLKISPQQARLLYLGLF</sequence>